<evidence type="ECO:0000313" key="12">
    <source>
        <dbReference type="EMBL" id="SHK13266.1"/>
    </source>
</evidence>
<evidence type="ECO:0000259" key="11">
    <source>
        <dbReference type="Pfam" id="PF00535"/>
    </source>
</evidence>
<comment type="subcellular location">
    <subcellularLocation>
        <location evidence="1">Cell membrane</location>
    </subcellularLocation>
</comment>
<dbReference type="Gene3D" id="3.90.550.10">
    <property type="entry name" value="Spore Coat Polysaccharide Biosynthesis Protein SpsA, Chain A"/>
    <property type="match status" value="2"/>
</dbReference>
<proteinExistence type="inferred from homology"/>
<dbReference type="GO" id="GO:0016117">
    <property type="term" value="P:carotenoid biosynthetic process"/>
    <property type="evidence" value="ECO:0007669"/>
    <property type="project" value="UniProtKB-KW"/>
</dbReference>
<dbReference type="InterPro" id="IPR001173">
    <property type="entry name" value="Glyco_trans_2-like"/>
</dbReference>
<comment type="similarity">
    <text evidence="9">Belongs to the glycosyltransferase 2 family. CrtQ subfamily.</text>
</comment>
<feature type="domain" description="Glycosyltransferase 2-like" evidence="11">
    <location>
        <begin position="279"/>
        <end position="381"/>
    </location>
</feature>
<dbReference type="PANTHER" id="PTHR43646">
    <property type="entry name" value="GLYCOSYLTRANSFERASE"/>
    <property type="match status" value="1"/>
</dbReference>
<evidence type="ECO:0000256" key="2">
    <source>
        <dbReference type="ARBA" id="ARBA00022475"/>
    </source>
</evidence>
<dbReference type="InterPro" id="IPR029044">
    <property type="entry name" value="Nucleotide-diphossugar_trans"/>
</dbReference>
<dbReference type="AlphaFoldDB" id="A0A1M6PZH2"/>
<evidence type="ECO:0000256" key="9">
    <source>
        <dbReference type="ARBA" id="ARBA00038120"/>
    </source>
</evidence>
<organism evidence="12 13">
    <name type="scientific">Alicyclobacillus tolerans</name>
    <dbReference type="NCBI Taxonomy" id="90970"/>
    <lineage>
        <taxon>Bacteria</taxon>
        <taxon>Bacillati</taxon>
        <taxon>Bacillota</taxon>
        <taxon>Bacilli</taxon>
        <taxon>Bacillales</taxon>
        <taxon>Alicyclobacillaceae</taxon>
        <taxon>Alicyclobacillus</taxon>
    </lineage>
</organism>
<dbReference type="Pfam" id="PF00535">
    <property type="entry name" value="Glycos_transf_2"/>
    <property type="match status" value="2"/>
</dbReference>
<evidence type="ECO:0000256" key="10">
    <source>
        <dbReference type="ARBA" id="ARBA00040345"/>
    </source>
</evidence>
<evidence type="ECO:0000256" key="1">
    <source>
        <dbReference type="ARBA" id="ARBA00004236"/>
    </source>
</evidence>
<comment type="function">
    <text evidence="7">Catalyzes the glycosylation of 4,4'-diaponeurosporenoate, i.e. the esterification of glucose at the C1'' position with the carboxyl group of 4,4'-diaponeurosporenic acid, to form glycosyl-4,4'-diaponeurosporenoate. This is a step in the biosynthesis of staphyloxanthin, an orange pigment present in most staphylococci strains.</text>
</comment>
<evidence type="ECO:0000256" key="7">
    <source>
        <dbReference type="ARBA" id="ARBA00037281"/>
    </source>
</evidence>
<dbReference type="SUPFAM" id="SSF53448">
    <property type="entry name" value="Nucleotide-diphospho-sugar transferases"/>
    <property type="match status" value="2"/>
</dbReference>
<keyword evidence="13" id="KW-1185">Reference proteome</keyword>
<reference evidence="13" key="1">
    <citation type="submission" date="2016-11" db="EMBL/GenBank/DDBJ databases">
        <authorList>
            <person name="Varghese N."/>
            <person name="Submissions S."/>
        </authorList>
    </citation>
    <scope>NUCLEOTIDE SEQUENCE [LARGE SCALE GENOMIC DNA]</scope>
    <source>
        <strain evidence="13">USBA-503</strain>
    </source>
</reference>
<dbReference type="GO" id="GO:0005886">
    <property type="term" value="C:plasma membrane"/>
    <property type="evidence" value="ECO:0007669"/>
    <property type="project" value="UniProtKB-SubCell"/>
</dbReference>
<evidence type="ECO:0000313" key="13">
    <source>
        <dbReference type="Proteomes" id="UP000184016"/>
    </source>
</evidence>
<comment type="pathway">
    <text evidence="8">Carotenoid biosynthesis; staphyloxanthin biosynthesis; staphyloxanthin from farnesyl diphosphate: step 4/5.</text>
</comment>
<protein>
    <recommendedName>
        <fullName evidence="10">4,4'-diaponeurosporenoate glycosyltransferase</fullName>
    </recommendedName>
</protein>
<dbReference type="CDD" id="cd00761">
    <property type="entry name" value="Glyco_tranf_GTA_type"/>
    <property type="match status" value="1"/>
</dbReference>
<dbReference type="STRING" id="1830138.SAMN05443507_1096"/>
<dbReference type="PANTHER" id="PTHR43646:SF2">
    <property type="entry name" value="GLYCOSYLTRANSFERASE 2-LIKE DOMAIN-CONTAINING PROTEIN"/>
    <property type="match status" value="1"/>
</dbReference>
<keyword evidence="5" id="KW-0125">Carotenoid biosynthesis</keyword>
<keyword evidence="6" id="KW-0472">Membrane</keyword>
<evidence type="ECO:0000256" key="6">
    <source>
        <dbReference type="ARBA" id="ARBA00023136"/>
    </source>
</evidence>
<dbReference type="Proteomes" id="UP000184016">
    <property type="component" value="Unassembled WGS sequence"/>
</dbReference>
<accession>A0A1M6PZH2</accession>
<evidence type="ECO:0000256" key="4">
    <source>
        <dbReference type="ARBA" id="ARBA00022679"/>
    </source>
</evidence>
<keyword evidence="3" id="KW-0328">Glycosyltransferase</keyword>
<keyword evidence="4 12" id="KW-0808">Transferase</keyword>
<dbReference type="EMBL" id="FRAF01000009">
    <property type="protein sequence ID" value="SHK13266.1"/>
    <property type="molecule type" value="Genomic_DNA"/>
</dbReference>
<name>A0A1M6PZH2_9BACL</name>
<evidence type="ECO:0000256" key="8">
    <source>
        <dbReference type="ARBA" id="ARBA00037904"/>
    </source>
</evidence>
<gene>
    <name evidence="12" type="ORF">SAMN05443507_1096</name>
</gene>
<dbReference type="GO" id="GO:0016757">
    <property type="term" value="F:glycosyltransferase activity"/>
    <property type="evidence" value="ECO:0007669"/>
    <property type="project" value="UniProtKB-KW"/>
</dbReference>
<evidence type="ECO:0000256" key="3">
    <source>
        <dbReference type="ARBA" id="ARBA00022676"/>
    </source>
</evidence>
<keyword evidence="2" id="KW-1003">Cell membrane</keyword>
<feature type="domain" description="Glycosyltransferase 2-like" evidence="11">
    <location>
        <begin position="30"/>
        <end position="136"/>
    </location>
</feature>
<sequence>MRSLPSTRVLAKRRTPNQLSGYQSKTLAISVILPVRNEEERLRKNLETLKQWKAVKEIIVVANGCTDNSEQIANHAGALVVSYPEPLGPDTGRAIGAKLASCEYILFLDADIVWKIEELQPLVQSLRQGADIALNRYPLKSSRYFHHPTAVAKRALNIALGMSHLQAASLTAVPHAVRKSAIQKIGAKFLAVPPLFQTKAVLAGLKITAPTYINVRIRNRRRATHRDGYHMQDVILGDHVEAFAEIIRQKGERGGYADRRRRDFIEESSSHDSHQWVAVVPASNEEKTLPEVIRELFKTKVSDIYVIENGSDDHTARVAEQNGAHVQSFTMPLGHDVGRAIGASLAQSSEGILFVDSDFAVPAEELVPFLEAIEAGADIALNDLSSGISTIAKRDAVTTMKSFLNLVLGCPHLGACSMTAVPHAIRGRVLNVISVEDLAVPPKAQVRAILSDLKIEPVRFVDVIQRNRYRAKLHSARHGSFLKHLIIGDHIEAISLLIHSRGERAGFVQPRRLDQI</sequence>
<evidence type="ECO:0000256" key="5">
    <source>
        <dbReference type="ARBA" id="ARBA00022746"/>
    </source>
</evidence>